<reference evidence="1" key="3">
    <citation type="submission" date="2022-06" db="UniProtKB">
        <authorList>
            <consortium name="EnsemblPlants"/>
        </authorList>
    </citation>
    <scope>IDENTIFICATION</scope>
</reference>
<dbReference type="Gramene" id="TuG1812G0400003250.01.T02">
    <property type="protein sequence ID" value="TuG1812G0400003250.01.T02.cds279469"/>
    <property type="gene ID" value="TuG1812G0400003250.01"/>
</dbReference>
<dbReference type="Gramene" id="TuG1812G0400003250.01.T01">
    <property type="protein sequence ID" value="TuG1812G0400003250.01.T01.cds279472"/>
    <property type="gene ID" value="TuG1812G0400003250.01"/>
</dbReference>
<proteinExistence type="predicted"/>
<dbReference type="AlphaFoldDB" id="A0A8R7U9D0"/>
<sequence length="42" mass="4996">MPTVFIYVNIRSKNKMRSENSHMEETSQPVRLVLILFLKDMV</sequence>
<name>A0A8R7U9D0_TRIUA</name>
<evidence type="ECO:0000313" key="2">
    <source>
        <dbReference type="Proteomes" id="UP000015106"/>
    </source>
</evidence>
<evidence type="ECO:0000313" key="1">
    <source>
        <dbReference type="EnsemblPlants" id="TuG1812G0400003250.01.T01.cds279472"/>
    </source>
</evidence>
<organism evidence="1 2">
    <name type="scientific">Triticum urartu</name>
    <name type="common">Red wild einkorn</name>
    <name type="synonym">Crithodium urartu</name>
    <dbReference type="NCBI Taxonomy" id="4572"/>
    <lineage>
        <taxon>Eukaryota</taxon>
        <taxon>Viridiplantae</taxon>
        <taxon>Streptophyta</taxon>
        <taxon>Embryophyta</taxon>
        <taxon>Tracheophyta</taxon>
        <taxon>Spermatophyta</taxon>
        <taxon>Magnoliopsida</taxon>
        <taxon>Liliopsida</taxon>
        <taxon>Poales</taxon>
        <taxon>Poaceae</taxon>
        <taxon>BOP clade</taxon>
        <taxon>Pooideae</taxon>
        <taxon>Triticodae</taxon>
        <taxon>Triticeae</taxon>
        <taxon>Triticinae</taxon>
        <taxon>Triticum</taxon>
    </lineage>
</organism>
<reference evidence="1" key="2">
    <citation type="submission" date="2018-03" db="EMBL/GenBank/DDBJ databases">
        <title>The Triticum urartu genome reveals the dynamic nature of wheat genome evolution.</title>
        <authorList>
            <person name="Ling H."/>
            <person name="Ma B."/>
            <person name="Shi X."/>
            <person name="Liu H."/>
            <person name="Dong L."/>
            <person name="Sun H."/>
            <person name="Cao Y."/>
            <person name="Gao Q."/>
            <person name="Zheng S."/>
            <person name="Li Y."/>
            <person name="Yu Y."/>
            <person name="Du H."/>
            <person name="Qi M."/>
            <person name="Li Y."/>
            <person name="Yu H."/>
            <person name="Cui Y."/>
            <person name="Wang N."/>
            <person name="Chen C."/>
            <person name="Wu H."/>
            <person name="Zhao Y."/>
            <person name="Zhang J."/>
            <person name="Li Y."/>
            <person name="Zhou W."/>
            <person name="Zhang B."/>
            <person name="Hu W."/>
            <person name="Eijk M."/>
            <person name="Tang J."/>
            <person name="Witsenboer H."/>
            <person name="Zhao S."/>
            <person name="Li Z."/>
            <person name="Zhang A."/>
            <person name="Wang D."/>
            <person name="Liang C."/>
        </authorList>
    </citation>
    <scope>NUCLEOTIDE SEQUENCE [LARGE SCALE GENOMIC DNA]</scope>
    <source>
        <strain evidence="1">cv. G1812</strain>
    </source>
</reference>
<dbReference type="EnsemblPlants" id="TuG1812G0400003250.01.T02">
    <property type="protein sequence ID" value="TuG1812G0400003250.01.T02.cds279469"/>
    <property type="gene ID" value="TuG1812G0400003250.01"/>
</dbReference>
<dbReference type="EnsemblPlants" id="TuG1812G0400003250.01.T01">
    <property type="protein sequence ID" value="TuG1812G0400003250.01.T01.cds279472"/>
    <property type="gene ID" value="TuG1812G0400003250.01"/>
</dbReference>
<protein>
    <submittedName>
        <fullName evidence="1">Uncharacterized protein</fullName>
    </submittedName>
</protein>
<accession>A0A8R7U9D0</accession>
<keyword evidence="2" id="KW-1185">Reference proteome</keyword>
<dbReference type="Proteomes" id="UP000015106">
    <property type="component" value="Chromosome 4"/>
</dbReference>
<reference evidence="2" key="1">
    <citation type="journal article" date="2013" name="Nature">
        <title>Draft genome of the wheat A-genome progenitor Triticum urartu.</title>
        <authorList>
            <person name="Ling H.Q."/>
            <person name="Zhao S."/>
            <person name="Liu D."/>
            <person name="Wang J."/>
            <person name="Sun H."/>
            <person name="Zhang C."/>
            <person name="Fan H."/>
            <person name="Li D."/>
            <person name="Dong L."/>
            <person name="Tao Y."/>
            <person name="Gao C."/>
            <person name="Wu H."/>
            <person name="Li Y."/>
            <person name="Cui Y."/>
            <person name="Guo X."/>
            <person name="Zheng S."/>
            <person name="Wang B."/>
            <person name="Yu K."/>
            <person name="Liang Q."/>
            <person name="Yang W."/>
            <person name="Lou X."/>
            <person name="Chen J."/>
            <person name="Feng M."/>
            <person name="Jian J."/>
            <person name="Zhang X."/>
            <person name="Luo G."/>
            <person name="Jiang Y."/>
            <person name="Liu J."/>
            <person name="Wang Z."/>
            <person name="Sha Y."/>
            <person name="Zhang B."/>
            <person name="Wu H."/>
            <person name="Tang D."/>
            <person name="Shen Q."/>
            <person name="Xue P."/>
            <person name="Zou S."/>
            <person name="Wang X."/>
            <person name="Liu X."/>
            <person name="Wang F."/>
            <person name="Yang Y."/>
            <person name="An X."/>
            <person name="Dong Z."/>
            <person name="Zhang K."/>
            <person name="Zhang X."/>
            <person name="Luo M.C."/>
            <person name="Dvorak J."/>
            <person name="Tong Y."/>
            <person name="Wang J."/>
            <person name="Yang H."/>
            <person name="Li Z."/>
            <person name="Wang D."/>
            <person name="Zhang A."/>
            <person name="Wang J."/>
        </authorList>
    </citation>
    <scope>NUCLEOTIDE SEQUENCE</scope>
    <source>
        <strain evidence="2">cv. G1812</strain>
    </source>
</reference>